<feature type="compositionally biased region" description="Basic and acidic residues" evidence="1">
    <location>
        <begin position="50"/>
        <end position="62"/>
    </location>
</feature>
<keyword evidence="4" id="KW-1185">Reference proteome</keyword>
<proteinExistence type="predicted"/>
<gene>
    <name evidence="2" type="ORF">ACH61_01129</name>
    <name evidence="3" type="ORF">GSU10_12065</name>
</gene>
<organism evidence="2 4">
    <name type="scientific">Rathayibacter tanaceti</name>
    <dbReference type="NCBI Taxonomy" id="1671680"/>
    <lineage>
        <taxon>Bacteria</taxon>
        <taxon>Bacillati</taxon>
        <taxon>Actinomycetota</taxon>
        <taxon>Actinomycetes</taxon>
        <taxon>Micrococcales</taxon>
        <taxon>Microbacteriaceae</taxon>
        <taxon>Rathayibacter</taxon>
    </lineage>
</organism>
<evidence type="ECO:0000313" key="4">
    <source>
        <dbReference type="Proteomes" id="UP000076717"/>
    </source>
</evidence>
<accession>A0A162GIK0</accession>
<dbReference type="EMBL" id="CP047186">
    <property type="protein sequence ID" value="QHC56296.1"/>
    <property type="molecule type" value="Genomic_DNA"/>
</dbReference>
<dbReference type="OrthoDB" id="3267972at2"/>
<dbReference type="Pfam" id="PF14013">
    <property type="entry name" value="MT0933_antitox"/>
    <property type="match status" value="1"/>
</dbReference>
<evidence type="ECO:0000313" key="2">
    <source>
        <dbReference type="EMBL" id="KZX21759.1"/>
    </source>
</evidence>
<dbReference type="InterPro" id="IPR028037">
    <property type="entry name" value="Antitoxin_Rv0909/MT0933"/>
</dbReference>
<evidence type="ECO:0000256" key="1">
    <source>
        <dbReference type="SAM" id="MobiDB-lite"/>
    </source>
</evidence>
<reference evidence="5" key="3">
    <citation type="submission" date="2019-12" db="EMBL/GenBank/DDBJ databases">
        <title>Complete and draft genome sequences of new strains and members of some known species of the genus Rathayibacter isolated from plants.</title>
        <authorList>
            <person name="Tarlachkov S.V."/>
            <person name="Starodumova I.P."/>
            <person name="Dorofeeva L.V."/>
            <person name="Prisyazhnaya N.V."/>
            <person name="Leyn S."/>
            <person name="Zlamal J."/>
            <person name="Elan M."/>
            <person name="Osterman A.L."/>
            <person name="Nadler S."/>
            <person name="Subbotin S.A."/>
            <person name="Evtushenko L.I."/>
        </authorList>
    </citation>
    <scope>NUCLEOTIDE SEQUENCE [LARGE SCALE GENOMIC DNA]</scope>
    <source>
        <strain evidence="5">VKM Ac-2761</strain>
    </source>
</reference>
<dbReference type="EMBL" id="LIIN01000027">
    <property type="protein sequence ID" value="KZX21759.1"/>
    <property type="molecule type" value="Genomic_DNA"/>
</dbReference>
<dbReference type="AlphaFoldDB" id="A0A162GIK0"/>
<reference evidence="2 4" key="1">
    <citation type="submission" date="2015-08" db="EMBL/GenBank/DDBJ databases">
        <title>Draft Genome Sequence of Rathayibacter sp. Strain VKM Ac-2596 Isolated from Leaf Gall Induced by Plant-Parasitic Nematodes.</title>
        <authorList>
            <person name="Vasilenko O.V."/>
            <person name="Starodumova I.P."/>
            <person name="Tarlachkov S.V."/>
            <person name="Dorofeeva L.V."/>
            <person name="Evtushenko L.I."/>
        </authorList>
    </citation>
    <scope>NUCLEOTIDE SEQUENCE [LARGE SCALE GENOMIC DNA]</scope>
    <source>
        <strain evidence="2 4">VKM Ac-2596</strain>
    </source>
</reference>
<dbReference type="RefSeq" id="WP_082845040.1">
    <property type="nucleotide sequence ID" value="NZ_CP047186.1"/>
</dbReference>
<protein>
    <submittedName>
        <fullName evidence="3">Antitoxin</fullName>
    </submittedName>
</protein>
<evidence type="ECO:0000313" key="5">
    <source>
        <dbReference type="Proteomes" id="UP000465031"/>
    </source>
</evidence>
<sequence length="69" mass="7522">MDLGKLGQQAGEFLNSEKAQEVLHSEQAEQISDQALEKGGDIASQVTKGQYDDRIEDLKRQGDSSIGTE</sequence>
<dbReference type="Proteomes" id="UP000465031">
    <property type="component" value="Chromosome"/>
</dbReference>
<dbReference type="Proteomes" id="UP000076717">
    <property type="component" value="Unassembled WGS sequence"/>
</dbReference>
<reference evidence="3" key="2">
    <citation type="submission" date="2019-12" db="EMBL/GenBank/DDBJ databases">
        <title>Complete and Draft Genome Sequences of New Strains and Members of Some Known Species of the Genus Rathayibacter isolated from Plants.</title>
        <authorList>
            <person name="Tarlachkov S.V."/>
            <person name="Starodumova I.P."/>
            <person name="Dorofeeva L.V."/>
            <person name="Prisyazhnaya N.V."/>
            <person name="Leyn S.A."/>
            <person name="Zlamal J.E."/>
            <person name="Elane M.L."/>
            <person name="Osterman A.L."/>
            <person name="Nadler S.A."/>
            <person name="Subbotin S.A."/>
            <person name="Evtushenko L.I."/>
        </authorList>
    </citation>
    <scope>NUCLEOTIDE SEQUENCE</scope>
    <source>
        <strain evidence="3">VKM Ac-2761</strain>
    </source>
</reference>
<dbReference type="KEGG" id="rte:GSU10_12065"/>
<name>A0A162GIK0_9MICO</name>
<evidence type="ECO:0000313" key="3">
    <source>
        <dbReference type="EMBL" id="QHC56296.1"/>
    </source>
</evidence>
<feature type="region of interest" description="Disordered" evidence="1">
    <location>
        <begin position="34"/>
        <end position="69"/>
    </location>
</feature>